<name>Q3JY69_BURP1</name>
<proteinExistence type="predicted"/>
<feature type="compositionally biased region" description="Basic and acidic residues" evidence="1">
    <location>
        <begin position="226"/>
        <end position="283"/>
    </location>
</feature>
<organism evidence="2 3">
    <name type="scientific">Burkholderia pseudomallei (strain 1710b)</name>
    <dbReference type="NCBI Taxonomy" id="320372"/>
    <lineage>
        <taxon>Bacteria</taxon>
        <taxon>Pseudomonadati</taxon>
        <taxon>Pseudomonadota</taxon>
        <taxon>Betaproteobacteria</taxon>
        <taxon>Burkholderiales</taxon>
        <taxon>Burkholderiaceae</taxon>
        <taxon>Burkholderia</taxon>
        <taxon>pseudomallei group</taxon>
    </lineage>
</organism>
<dbReference type="EMBL" id="CP000124">
    <property type="protein sequence ID" value="ABA48249.1"/>
    <property type="molecule type" value="Genomic_DNA"/>
</dbReference>
<feature type="compositionally biased region" description="Low complexity" evidence="1">
    <location>
        <begin position="486"/>
        <end position="500"/>
    </location>
</feature>
<feature type="region of interest" description="Disordered" evidence="1">
    <location>
        <begin position="332"/>
        <end position="352"/>
    </location>
</feature>
<evidence type="ECO:0000313" key="2">
    <source>
        <dbReference type="EMBL" id="ABA48249.1"/>
    </source>
</evidence>
<accession>Q3JY69</accession>
<feature type="region of interest" description="Disordered" evidence="1">
    <location>
        <begin position="376"/>
        <end position="516"/>
    </location>
</feature>
<sequence>MRARRAVERRIVAAHGQRDRRAAARIEEVRVRAGIEERRRDRTAEQRARQVARGRRGELRHARRQRVVRLGVDPERQRARRAAARRRVHCDDHAVVVGRKARHRVGDLLRERHRRDLAARVAVRARVVVAVERRRRAVRAAVVRRGPDPENAVRAEIGRGVRRRVAVRARARHAGGAQIADDLDRQRTRLLAGDPHVGGAHGAPRVARHELAALGERAAAHARHGQAAEHARRGGVDDPQPVRRGVDEHVADRLARGRAGRADRHADGRHVDDGRDARADGDRRLVRRERRAARAAGAAGAAVRAAARGRVASAGAGVYRCVRAAVAAAAARGDERGRGCGETQRAEPASQSVLEAQDLSPPGAITGCRWWRSRPAAPAAAMPDRNTSPCGRPCGRRARPCRSRRARAARARRATPSRPPRIAENRRRADRTDSARRGLATTARTRYPPSTRIRARPCPSRASFRAPYSRRRPSTRRPPHGCFAVSSAPSRRYPRRAGSSARRRGLRGPARRATRT</sequence>
<feature type="region of interest" description="Disordered" evidence="1">
    <location>
        <begin position="216"/>
        <end position="283"/>
    </location>
</feature>
<protein>
    <submittedName>
        <fullName evidence="2">Uncharacterized protein</fullName>
    </submittedName>
</protein>
<dbReference type="Proteomes" id="UP000002700">
    <property type="component" value="Chromosome I"/>
</dbReference>
<evidence type="ECO:0000256" key="1">
    <source>
        <dbReference type="SAM" id="MobiDB-lite"/>
    </source>
</evidence>
<feature type="compositionally biased region" description="Low complexity" evidence="1">
    <location>
        <begin position="437"/>
        <end position="446"/>
    </location>
</feature>
<feature type="compositionally biased region" description="Basic residues" evidence="1">
    <location>
        <begin position="394"/>
        <end position="415"/>
    </location>
</feature>
<dbReference type="HOGENOM" id="CLU_527543_0_0_4"/>
<feature type="compositionally biased region" description="Basic residues" evidence="1">
    <location>
        <begin position="501"/>
        <end position="516"/>
    </location>
</feature>
<reference evidence="2 3" key="1">
    <citation type="submission" date="2005-09" db="EMBL/GenBank/DDBJ databases">
        <authorList>
            <person name="Woods D.E."/>
            <person name="Nierman W.C."/>
        </authorList>
    </citation>
    <scope>NUCLEOTIDE SEQUENCE [LARGE SCALE GENOMIC DNA]</scope>
    <source>
        <strain evidence="2 3">1710b</strain>
    </source>
</reference>
<feature type="compositionally biased region" description="Basic residues" evidence="1">
    <location>
        <begin position="468"/>
        <end position="479"/>
    </location>
</feature>
<feature type="compositionally biased region" description="Basic and acidic residues" evidence="1">
    <location>
        <begin position="421"/>
        <end position="436"/>
    </location>
</feature>
<dbReference type="KEGG" id="bpm:BURPS1710b_0067"/>
<evidence type="ECO:0000313" key="3">
    <source>
        <dbReference type="Proteomes" id="UP000002700"/>
    </source>
</evidence>
<dbReference type="EnsemblBacteria" id="ABA48249">
    <property type="protein sequence ID" value="ABA48249"/>
    <property type="gene ID" value="BURPS1710b_0067"/>
</dbReference>
<dbReference type="AlphaFoldDB" id="Q3JY69"/>
<gene>
    <name evidence="2" type="ordered locus">BURPS1710b_0067</name>
</gene>